<dbReference type="Gene3D" id="3.60.10.10">
    <property type="entry name" value="Endonuclease/exonuclease/phosphatase"/>
    <property type="match status" value="1"/>
</dbReference>
<feature type="transmembrane region" description="Helical" evidence="1">
    <location>
        <begin position="37"/>
        <end position="61"/>
    </location>
</feature>
<sequence length="354" mass="41630">MSRWSIRKIQVHTLLSLLSVASILAYASVLIPPQFFWLIPLMSYGIPVLIAINFILVIPLLFTKRKRVLYPLACLILGLPFILDTYRFSHQESTLAYDFSVLSYNVKLFREYKVYNKFSKELIETAVKDTSDFKCFQEFSYNNRWSALDVPQKMKEEGYYAYIYTPEMRDADHNPGMALFSKHKIIDKGMVWENPYSINGVMYIDVKMDQDTIRLYNVHLASMELQLGQYKQSDHYLTKIKDLFQRLKNGAINRSNQIEQLILHTQNCPYPYLIAGDFNDTPYSYNYHTLSRYYSNVFEKVGQGFGFSFNSTLFFLRIDHHFTNPEIEPVSFEVDRSIKTSDHFPTRGLYRINH</sequence>
<keyword evidence="3" id="KW-0255">Endonuclease</keyword>
<evidence type="ECO:0000256" key="1">
    <source>
        <dbReference type="SAM" id="Phobius"/>
    </source>
</evidence>
<gene>
    <name evidence="3" type="ORF">N6H18_18525</name>
</gene>
<organism evidence="3 4">
    <name type="scientific">Reichenbachiella agarivorans</name>
    <dbReference type="NCBI Taxonomy" id="2979464"/>
    <lineage>
        <taxon>Bacteria</taxon>
        <taxon>Pseudomonadati</taxon>
        <taxon>Bacteroidota</taxon>
        <taxon>Cytophagia</taxon>
        <taxon>Cytophagales</taxon>
        <taxon>Reichenbachiellaceae</taxon>
        <taxon>Reichenbachiella</taxon>
    </lineage>
</organism>
<accession>A0ABY6CSI5</accession>
<feature type="transmembrane region" description="Helical" evidence="1">
    <location>
        <begin position="68"/>
        <end position="86"/>
    </location>
</feature>
<keyword evidence="4" id="KW-1185">Reference proteome</keyword>
<dbReference type="RefSeq" id="WP_262309774.1">
    <property type="nucleotide sequence ID" value="NZ_CP106679.1"/>
</dbReference>
<dbReference type="SUPFAM" id="SSF56219">
    <property type="entry name" value="DNase I-like"/>
    <property type="match status" value="1"/>
</dbReference>
<keyword evidence="3" id="KW-0540">Nuclease</keyword>
<dbReference type="InterPro" id="IPR005135">
    <property type="entry name" value="Endo/exonuclease/phosphatase"/>
</dbReference>
<keyword evidence="1" id="KW-1133">Transmembrane helix</keyword>
<keyword evidence="1" id="KW-0812">Transmembrane</keyword>
<name>A0ABY6CSI5_9BACT</name>
<dbReference type="InterPro" id="IPR036691">
    <property type="entry name" value="Endo/exonu/phosph_ase_sf"/>
</dbReference>
<keyword evidence="3" id="KW-0378">Hydrolase</keyword>
<dbReference type="EMBL" id="CP106679">
    <property type="protein sequence ID" value="UXP32338.1"/>
    <property type="molecule type" value="Genomic_DNA"/>
</dbReference>
<keyword evidence="1" id="KW-0472">Membrane</keyword>
<proteinExistence type="predicted"/>
<reference evidence="3" key="1">
    <citation type="submission" date="2022-09" db="EMBL/GenBank/DDBJ databases">
        <title>Comparative genomics and taxonomic characterization of three novel marine species of genus Reichenbachiella exhibiting antioxidant and polysaccharide degradation activities.</title>
        <authorList>
            <person name="Muhammad N."/>
            <person name="Lee Y.-J."/>
            <person name="Ko J."/>
            <person name="Kim S.-G."/>
        </authorList>
    </citation>
    <scope>NUCLEOTIDE SEQUENCE</scope>
    <source>
        <strain evidence="3">BKB1-1</strain>
    </source>
</reference>
<dbReference type="CDD" id="cd09084">
    <property type="entry name" value="EEP-2"/>
    <property type="match status" value="1"/>
</dbReference>
<dbReference type="GO" id="GO:0004519">
    <property type="term" value="F:endonuclease activity"/>
    <property type="evidence" value="ECO:0007669"/>
    <property type="project" value="UniProtKB-KW"/>
</dbReference>
<evidence type="ECO:0000259" key="2">
    <source>
        <dbReference type="Pfam" id="PF03372"/>
    </source>
</evidence>
<evidence type="ECO:0000313" key="4">
    <source>
        <dbReference type="Proteomes" id="UP001065174"/>
    </source>
</evidence>
<dbReference type="Proteomes" id="UP001065174">
    <property type="component" value="Chromosome"/>
</dbReference>
<dbReference type="Pfam" id="PF03372">
    <property type="entry name" value="Exo_endo_phos"/>
    <property type="match status" value="1"/>
</dbReference>
<protein>
    <submittedName>
        <fullName evidence="3">Endonuclease/exonuclease/phosphatase family protein</fullName>
    </submittedName>
</protein>
<evidence type="ECO:0000313" key="3">
    <source>
        <dbReference type="EMBL" id="UXP32338.1"/>
    </source>
</evidence>
<feature type="domain" description="Endonuclease/exonuclease/phosphatase" evidence="2">
    <location>
        <begin position="102"/>
        <end position="343"/>
    </location>
</feature>